<comment type="caution">
    <text evidence="1">The sequence shown here is derived from an EMBL/GenBank/DDBJ whole genome shotgun (WGS) entry which is preliminary data.</text>
</comment>
<dbReference type="Proteomes" id="UP001280121">
    <property type="component" value="Unassembled WGS sequence"/>
</dbReference>
<evidence type="ECO:0000313" key="2">
    <source>
        <dbReference type="Proteomes" id="UP001280121"/>
    </source>
</evidence>
<sequence>MSFTDFAQDFGGALERTVGSFTSVPRISFALVKIRVDWVSGTFIFLIRLYLLKQCWRSIQFPNSLPARVLKYRYFPDVYLFHAGCGSSSFFLWQSLVWRLELLESGSRWRIGSGDSVSIHHDWWIPRPLTFKVISPPILRENAMLSALKLPSGEWNEEIIRA</sequence>
<reference evidence="1" key="1">
    <citation type="journal article" date="2023" name="Plant J.">
        <title>Genome sequences and population genomics provide insights into the demographic history, inbreeding, and mutation load of two 'living fossil' tree species of Dipteronia.</title>
        <authorList>
            <person name="Feng Y."/>
            <person name="Comes H.P."/>
            <person name="Chen J."/>
            <person name="Zhu S."/>
            <person name="Lu R."/>
            <person name="Zhang X."/>
            <person name="Li P."/>
            <person name="Qiu J."/>
            <person name="Olsen K.M."/>
            <person name="Qiu Y."/>
        </authorList>
    </citation>
    <scope>NUCLEOTIDE SEQUENCE</scope>
    <source>
        <strain evidence="1">KIB01</strain>
    </source>
</reference>
<proteinExistence type="predicted"/>
<accession>A0AAD9X0E2</accession>
<dbReference type="AlphaFoldDB" id="A0AAD9X0E2"/>
<dbReference type="EMBL" id="JANJYI010000005">
    <property type="protein sequence ID" value="KAK2650564.1"/>
    <property type="molecule type" value="Genomic_DNA"/>
</dbReference>
<name>A0AAD9X0E2_9ROSI</name>
<protein>
    <submittedName>
        <fullName evidence="1">Uncharacterized protein</fullName>
    </submittedName>
</protein>
<gene>
    <name evidence="1" type="ORF">Ddye_018053</name>
</gene>
<organism evidence="1 2">
    <name type="scientific">Dipteronia dyeriana</name>
    <dbReference type="NCBI Taxonomy" id="168575"/>
    <lineage>
        <taxon>Eukaryota</taxon>
        <taxon>Viridiplantae</taxon>
        <taxon>Streptophyta</taxon>
        <taxon>Embryophyta</taxon>
        <taxon>Tracheophyta</taxon>
        <taxon>Spermatophyta</taxon>
        <taxon>Magnoliopsida</taxon>
        <taxon>eudicotyledons</taxon>
        <taxon>Gunneridae</taxon>
        <taxon>Pentapetalae</taxon>
        <taxon>rosids</taxon>
        <taxon>malvids</taxon>
        <taxon>Sapindales</taxon>
        <taxon>Sapindaceae</taxon>
        <taxon>Hippocastanoideae</taxon>
        <taxon>Acereae</taxon>
        <taxon>Dipteronia</taxon>
    </lineage>
</organism>
<evidence type="ECO:0000313" key="1">
    <source>
        <dbReference type="EMBL" id="KAK2650564.1"/>
    </source>
</evidence>
<keyword evidence="2" id="KW-1185">Reference proteome</keyword>